<feature type="domain" description="Small ribosomal subunit protein uS7" evidence="5">
    <location>
        <begin position="100"/>
        <end position="145"/>
    </location>
</feature>
<dbReference type="Gene3D" id="1.10.455.10">
    <property type="entry name" value="Ribosomal protein S7 domain"/>
    <property type="match status" value="1"/>
</dbReference>
<organism evidence="6 7">
    <name type="scientific">Desmophyllum pertusum</name>
    <dbReference type="NCBI Taxonomy" id="174260"/>
    <lineage>
        <taxon>Eukaryota</taxon>
        <taxon>Metazoa</taxon>
        <taxon>Cnidaria</taxon>
        <taxon>Anthozoa</taxon>
        <taxon>Hexacorallia</taxon>
        <taxon>Scleractinia</taxon>
        <taxon>Caryophylliina</taxon>
        <taxon>Caryophylliidae</taxon>
        <taxon>Desmophyllum</taxon>
    </lineage>
</organism>
<evidence type="ECO:0000256" key="3">
    <source>
        <dbReference type="ARBA" id="ARBA00023274"/>
    </source>
</evidence>
<dbReference type="OrthoDB" id="9972728at2759"/>
<dbReference type="InterPro" id="IPR036823">
    <property type="entry name" value="Ribosomal_uS7_dom_sf"/>
</dbReference>
<comment type="caution">
    <text evidence="6">The sequence shown here is derived from an EMBL/GenBank/DDBJ whole genome shotgun (WGS) entry which is preliminary data.</text>
</comment>
<dbReference type="GO" id="GO:0006412">
    <property type="term" value="P:translation"/>
    <property type="evidence" value="ECO:0007669"/>
    <property type="project" value="InterPro"/>
</dbReference>
<dbReference type="GO" id="GO:0003735">
    <property type="term" value="F:structural constituent of ribosome"/>
    <property type="evidence" value="ECO:0007669"/>
    <property type="project" value="InterPro"/>
</dbReference>
<keyword evidence="3 4" id="KW-0687">Ribonucleoprotein</keyword>
<dbReference type="GO" id="GO:0005840">
    <property type="term" value="C:ribosome"/>
    <property type="evidence" value="ECO:0007669"/>
    <property type="project" value="UniProtKB-KW"/>
</dbReference>
<dbReference type="GO" id="GO:1990904">
    <property type="term" value="C:ribonucleoprotein complex"/>
    <property type="evidence" value="ECO:0007669"/>
    <property type="project" value="UniProtKB-KW"/>
</dbReference>
<dbReference type="Pfam" id="PF00177">
    <property type="entry name" value="Ribosomal_S7"/>
    <property type="match status" value="1"/>
</dbReference>
<evidence type="ECO:0000256" key="2">
    <source>
        <dbReference type="ARBA" id="ARBA00022980"/>
    </source>
</evidence>
<dbReference type="PROSITE" id="PS00052">
    <property type="entry name" value="RIBOSOMAL_S7"/>
    <property type="match status" value="1"/>
</dbReference>
<dbReference type="SUPFAM" id="SSF47973">
    <property type="entry name" value="Ribosomal protein S7"/>
    <property type="match status" value="1"/>
</dbReference>
<protein>
    <submittedName>
        <fullName evidence="6">Ribosomal protein S7</fullName>
    </submittedName>
</protein>
<evidence type="ECO:0000256" key="4">
    <source>
        <dbReference type="RuleBase" id="RU003619"/>
    </source>
</evidence>
<reference evidence="6" key="1">
    <citation type="submission" date="2023-01" db="EMBL/GenBank/DDBJ databases">
        <title>Genome assembly of the deep-sea coral Lophelia pertusa.</title>
        <authorList>
            <person name="Herrera S."/>
            <person name="Cordes E."/>
        </authorList>
    </citation>
    <scope>NUCLEOTIDE SEQUENCE</scope>
    <source>
        <strain evidence="6">USNM1676648</strain>
        <tissue evidence="6">Polyp</tissue>
    </source>
</reference>
<dbReference type="EMBL" id="MU825887">
    <property type="protein sequence ID" value="KAJ7384382.1"/>
    <property type="molecule type" value="Genomic_DNA"/>
</dbReference>
<name>A0A9W9ZMF9_9CNID</name>
<dbReference type="GO" id="GO:0003723">
    <property type="term" value="F:RNA binding"/>
    <property type="evidence" value="ECO:0007669"/>
    <property type="project" value="InterPro"/>
</dbReference>
<dbReference type="Proteomes" id="UP001163046">
    <property type="component" value="Unassembled WGS sequence"/>
</dbReference>
<dbReference type="InterPro" id="IPR020606">
    <property type="entry name" value="Ribosomal_uS7_CS"/>
</dbReference>
<evidence type="ECO:0000259" key="5">
    <source>
        <dbReference type="Pfam" id="PF00177"/>
    </source>
</evidence>
<comment type="similarity">
    <text evidence="1 4">Belongs to the universal ribosomal protein uS7 family.</text>
</comment>
<evidence type="ECO:0000313" key="6">
    <source>
        <dbReference type="EMBL" id="KAJ7384382.1"/>
    </source>
</evidence>
<sequence>MRHRASTHLSPGRSRFLTKSNMAARKASVLLNCLSCSRQNNKLLGVVTRSLSHSRARIVTPSLSLTPSCSMVPRSMCSSLATLDISDKDEKIEIPKAADSHLTESVFDNELVNKFVNCMMWDGKKSLSQNIFKMTMEEIKKEQLQKQRESSKPDLVETESTRDFCYCC</sequence>
<accession>A0A9W9ZMF9</accession>
<keyword evidence="2 4" id="KW-0689">Ribosomal protein</keyword>
<gene>
    <name evidence="6" type="primary">mRpS7</name>
    <name evidence="6" type="ORF">OS493_021789</name>
</gene>
<evidence type="ECO:0000256" key="1">
    <source>
        <dbReference type="ARBA" id="ARBA00007151"/>
    </source>
</evidence>
<proteinExistence type="inferred from homology"/>
<dbReference type="AlphaFoldDB" id="A0A9W9ZMF9"/>
<dbReference type="InterPro" id="IPR023798">
    <property type="entry name" value="Ribosomal_uS7_dom"/>
</dbReference>
<evidence type="ECO:0000313" key="7">
    <source>
        <dbReference type="Proteomes" id="UP001163046"/>
    </source>
</evidence>
<keyword evidence="7" id="KW-1185">Reference proteome</keyword>